<dbReference type="GO" id="GO:0005886">
    <property type="term" value="C:plasma membrane"/>
    <property type="evidence" value="ECO:0007669"/>
    <property type="project" value="UniProtKB-SubCell"/>
</dbReference>
<evidence type="ECO:0000256" key="5">
    <source>
        <dbReference type="ARBA" id="ARBA00022989"/>
    </source>
</evidence>
<evidence type="ECO:0000256" key="4">
    <source>
        <dbReference type="ARBA" id="ARBA00022692"/>
    </source>
</evidence>
<organism evidence="10 11">
    <name type="scientific">Vanrija pseudolonga</name>
    <dbReference type="NCBI Taxonomy" id="143232"/>
    <lineage>
        <taxon>Eukaryota</taxon>
        <taxon>Fungi</taxon>
        <taxon>Dikarya</taxon>
        <taxon>Basidiomycota</taxon>
        <taxon>Agaricomycotina</taxon>
        <taxon>Tremellomycetes</taxon>
        <taxon>Trichosporonales</taxon>
        <taxon>Trichosporonaceae</taxon>
        <taxon>Vanrija</taxon>
    </lineage>
</organism>
<dbReference type="GeneID" id="87809766"/>
<keyword evidence="5 9" id="KW-1133">Transmembrane helix</keyword>
<evidence type="ECO:0000256" key="7">
    <source>
        <dbReference type="ARBA" id="ARBA00023136"/>
    </source>
</evidence>
<name>A0AAF0YAU4_9TREE</name>
<comment type="subcellular location">
    <subcellularLocation>
        <location evidence="1">Cell membrane</location>
        <topology evidence="1">Multi-pass membrane protein</topology>
    </subcellularLocation>
</comment>
<evidence type="ECO:0000256" key="3">
    <source>
        <dbReference type="ARBA" id="ARBA00022475"/>
    </source>
</evidence>
<dbReference type="RefSeq" id="XP_062629094.1">
    <property type="nucleotide sequence ID" value="XM_062773110.1"/>
</dbReference>
<keyword evidence="2" id="KW-0813">Transport</keyword>
<sequence length="478" mass="53055">MGSHDHTSGQHFDNGQDFKVFKHSPRRTFNHALHALAATALVRIWHILLFTGAWSAMVCIVNVKTKVNFTVPNTMITVLGVLLGLTLSYRTSSAYEKYSDGRKQWSNITLASRNWARTVWLNCPDSISPNDTAHHSPEQRASDEVRAVLEKKTVVQLALAFAVAVKHYLREETGIYYEDLHDLVCFIPSSHSPSGLAGHSATLGGLPNLSGHDHDRPGPAQHQPPLFAAEKPRKLRETVKDSMLPDFVRTRRRQSASNGGRPSEAELAHIFGAHGEGQNVPLEITVFMGMYIATLQKRKAIDPPTITFLMNTLGMLSDALANLERIVTTPIPWSYDAHIWTVSWIYCLALPFQLWASKFAWVTVPATVLTTYIVMGYASIAEEIENPFGYDQNDLNLGYYCREIIAKELDAVTSRKYAEPEDWIFSPQNKPFGRDQPDTQTLARNANVADLRSRLVAAGAADSKLETAVSGESSVSAV</sequence>
<feature type="transmembrane region" description="Helical" evidence="9">
    <location>
        <begin position="69"/>
        <end position="89"/>
    </location>
</feature>
<keyword evidence="6" id="KW-0406">Ion transport</keyword>
<evidence type="ECO:0000256" key="2">
    <source>
        <dbReference type="ARBA" id="ARBA00022448"/>
    </source>
</evidence>
<keyword evidence="3" id="KW-1003">Cell membrane</keyword>
<evidence type="ECO:0000256" key="6">
    <source>
        <dbReference type="ARBA" id="ARBA00023065"/>
    </source>
</evidence>
<dbReference type="PANTHER" id="PTHR33281:SF19">
    <property type="entry name" value="VOLTAGE-DEPENDENT ANION CHANNEL-FORMING PROTEIN YNEE"/>
    <property type="match status" value="1"/>
</dbReference>
<dbReference type="InterPro" id="IPR044669">
    <property type="entry name" value="YneE/VCCN1/2-like"/>
</dbReference>
<reference evidence="10" key="1">
    <citation type="submission" date="2023-10" db="EMBL/GenBank/DDBJ databases">
        <authorList>
            <person name="Noh H."/>
        </authorList>
    </citation>
    <scope>NUCLEOTIDE SEQUENCE</scope>
    <source>
        <strain evidence="10">DUCC4014</strain>
    </source>
</reference>
<gene>
    <name evidence="10" type="primary">sll1024_3</name>
    <name evidence="10" type="ORF">LOC62_04G006544</name>
</gene>
<evidence type="ECO:0000313" key="10">
    <source>
        <dbReference type="EMBL" id="WOO83062.1"/>
    </source>
</evidence>
<evidence type="ECO:0000256" key="1">
    <source>
        <dbReference type="ARBA" id="ARBA00004651"/>
    </source>
</evidence>
<feature type="region of interest" description="Disordered" evidence="8">
    <location>
        <begin position="197"/>
        <end position="232"/>
    </location>
</feature>
<evidence type="ECO:0000256" key="8">
    <source>
        <dbReference type="SAM" id="MobiDB-lite"/>
    </source>
</evidence>
<dbReference type="GO" id="GO:0005254">
    <property type="term" value="F:chloride channel activity"/>
    <property type="evidence" value="ECO:0007669"/>
    <property type="project" value="InterPro"/>
</dbReference>
<dbReference type="AlphaFoldDB" id="A0AAF0YAU4"/>
<evidence type="ECO:0000313" key="11">
    <source>
        <dbReference type="Proteomes" id="UP000827549"/>
    </source>
</evidence>
<evidence type="ECO:0000256" key="9">
    <source>
        <dbReference type="SAM" id="Phobius"/>
    </source>
</evidence>
<feature type="transmembrane region" description="Helical" evidence="9">
    <location>
        <begin position="32"/>
        <end position="57"/>
    </location>
</feature>
<protein>
    <submittedName>
        <fullName evidence="10">UPF0187 protein</fullName>
    </submittedName>
</protein>
<proteinExistence type="predicted"/>
<keyword evidence="4 9" id="KW-0812">Transmembrane</keyword>
<dbReference type="Pfam" id="PF25539">
    <property type="entry name" value="Bestrophin_2"/>
    <property type="match status" value="2"/>
</dbReference>
<keyword evidence="7 9" id="KW-0472">Membrane</keyword>
<accession>A0AAF0YAU4</accession>
<keyword evidence="11" id="KW-1185">Reference proteome</keyword>
<dbReference type="EMBL" id="CP086717">
    <property type="protein sequence ID" value="WOO83062.1"/>
    <property type="molecule type" value="Genomic_DNA"/>
</dbReference>
<dbReference type="Proteomes" id="UP000827549">
    <property type="component" value="Chromosome 4"/>
</dbReference>
<dbReference type="PANTHER" id="PTHR33281">
    <property type="entry name" value="UPF0187 PROTEIN YNEE"/>
    <property type="match status" value="1"/>
</dbReference>